<dbReference type="GO" id="GO:0004674">
    <property type="term" value="F:protein serine/threonine kinase activity"/>
    <property type="evidence" value="ECO:0007669"/>
    <property type="project" value="UniProtKB-KW"/>
</dbReference>
<evidence type="ECO:0000256" key="1">
    <source>
        <dbReference type="SAM" id="MobiDB-lite"/>
    </source>
</evidence>
<keyword evidence="2" id="KW-0723">Serine/threonine-protein kinase</keyword>
<accession>A0A2V0QUZ9</accession>
<organism evidence="2 3">
    <name type="scientific">Pseudomonas syringae pv. actinidiae</name>
    <dbReference type="NCBI Taxonomy" id="103796"/>
    <lineage>
        <taxon>Bacteria</taxon>
        <taxon>Pseudomonadati</taxon>
        <taxon>Pseudomonadota</taxon>
        <taxon>Gammaproteobacteria</taxon>
        <taxon>Pseudomonadales</taxon>
        <taxon>Pseudomonadaceae</taxon>
        <taxon>Pseudomonas</taxon>
        <taxon>Pseudomonas syringae</taxon>
    </lineage>
</organism>
<name>A0A2V0QUZ9_PSESF</name>
<comment type="caution">
    <text evidence="2">The sequence shown here is derived from an EMBL/GenBank/DDBJ whole genome shotgun (WGS) entry which is preliminary data.</text>
</comment>
<dbReference type="Proteomes" id="UP000247480">
    <property type="component" value="Unassembled WGS sequence"/>
</dbReference>
<dbReference type="EMBL" id="BGJZ01000309">
    <property type="protein sequence ID" value="GBH12460.1"/>
    <property type="molecule type" value="Genomic_DNA"/>
</dbReference>
<dbReference type="AlphaFoldDB" id="A0A2V0QUZ9"/>
<keyword evidence="2" id="KW-0808">Transferase</keyword>
<proteinExistence type="predicted"/>
<feature type="region of interest" description="Disordered" evidence="1">
    <location>
        <begin position="127"/>
        <end position="148"/>
    </location>
</feature>
<evidence type="ECO:0000313" key="3">
    <source>
        <dbReference type="Proteomes" id="UP000247480"/>
    </source>
</evidence>
<protein>
    <submittedName>
        <fullName evidence="2">Serine/threonine protein kinase</fullName>
    </submittedName>
</protein>
<evidence type="ECO:0000313" key="2">
    <source>
        <dbReference type="EMBL" id="GBH12460.1"/>
    </source>
</evidence>
<gene>
    <name evidence="2" type="ORF">KPSA1_05928</name>
</gene>
<reference evidence="2 3" key="1">
    <citation type="submission" date="2018-04" db="EMBL/GenBank/DDBJ databases">
        <title>Draft genome sequence of Pseudomonas syringae pv. actinidiae biovar 1 strains isolated from kiwifruit in Kagawa prefecture.</title>
        <authorList>
            <person name="Tabuchi M."/>
            <person name="Saito M."/>
            <person name="Fujiwara S."/>
            <person name="Sasa N."/>
            <person name="Akimitsu K."/>
            <person name="Gomi K."/>
            <person name="Konishi-Sugita S."/>
            <person name="Hamano K."/>
            <person name="Kataoka I."/>
        </authorList>
    </citation>
    <scope>NUCLEOTIDE SEQUENCE [LARGE SCALE GENOMIC DNA]</scope>
    <source>
        <strain evidence="2 3">MAFF212206</strain>
    </source>
</reference>
<keyword evidence="2" id="KW-0418">Kinase</keyword>
<sequence>MGVVGPDHLCDRAAYLLGGLLHALHNVTAIPLATRCRNERQIQHANLVVPEISDQRANGRAELFNHVVHGVRKVLPQPQILHAKLLCHGTISSKSSASRPAALISTRGAYACSRCDHQWRHSLKIGRKMNQPSSTSIRKIPSNLKNRW</sequence>
<feature type="compositionally biased region" description="Polar residues" evidence="1">
    <location>
        <begin position="130"/>
        <end position="148"/>
    </location>
</feature>